<dbReference type="NCBIfam" id="NF009466">
    <property type="entry name" value="PRK12826.1-2"/>
    <property type="match status" value="1"/>
</dbReference>
<dbReference type="PANTHER" id="PTHR42879:SF2">
    <property type="entry name" value="3-OXOACYL-[ACYL-CARRIER-PROTEIN] REDUCTASE FABG"/>
    <property type="match status" value="1"/>
</dbReference>
<accession>A0A559IPE8</accession>
<keyword evidence="4 11" id="KW-0276">Fatty acid metabolism</keyword>
<dbReference type="PROSITE" id="PS00061">
    <property type="entry name" value="ADH_SHORT"/>
    <property type="match status" value="1"/>
</dbReference>
<dbReference type="PANTHER" id="PTHR42879">
    <property type="entry name" value="3-OXOACYL-(ACYL-CARRIER-PROTEIN) REDUCTASE"/>
    <property type="match status" value="1"/>
</dbReference>
<evidence type="ECO:0000313" key="14">
    <source>
        <dbReference type="Proteomes" id="UP000318102"/>
    </source>
</evidence>
<dbReference type="InterPro" id="IPR050259">
    <property type="entry name" value="SDR"/>
</dbReference>
<dbReference type="Gene3D" id="3.40.50.720">
    <property type="entry name" value="NAD(P)-binding Rossmann-like Domain"/>
    <property type="match status" value="1"/>
</dbReference>
<dbReference type="EC" id="1.1.1.100" evidence="3 11"/>
<keyword evidence="14" id="KW-1185">Reference proteome</keyword>
<comment type="function">
    <text evidence="11">Catalyzes the NADPH-dependent reduction of beta-ketoacyl-ACP substrates to beta-hydroxyacyl-ACP products, the first reductive step in the elongation cycle of fatty acid biosynthesis.</text>
</comment>
<protein>
    <recommendedName>
        <fullName evidence="3 11">3-oxoacyl-[acyl-carrier-protein] reductase</fullName>
        <ecNumber evidence="3 11">1.1.1.100</ecNumber>
    </recommendedName>
</protein>
<evidence type="ECO:0000256" key="5">
    <source>
        <dbReference type="ARBA" id="ARBA00022857"/>
    </source>
</evidence>
<dbReference type="EMBL" id="VNJK01000002">
    <property type="protein sequence ID" value="TVX89524.1"/>
    <property type="molecule type" value="Genomic_DNA"/>
</dbReference>
<dbReference type="NCBIfam" id="NF005559">
    <property type="entry name" value="PRK07231.1"/>
    <property type="match status" value="1"/>
</dbReference>
<evidence type="ECO:0000256" key="4">
    <source>
        <dbReference type="ARBA" id="ARBA00022832"/>
    </source>
</evidence>
<dbReference type="InterPro" id="IPR020904">
    <property type="entry name" value="Sc_DH/Rdtase_CS"/>
</dbReference>
<evidence type="ECO:0000256" key="8">
    <source>
        <dbReference type="ARBA" id="ARBA00048508"/>
    </source>
</evidence>
<sequence length="250" mass="26773">MAWFEQGQIAVVTGGSKGIGKAIVQDLANQGVTVIFTYSSNEKAALNIEADIKEAGGCAKAVQVNVAYEQDIKRLFQLVKTEYGRLDILVNNAGITQDGFLAVMSEAKWDDVLQVNLKGTFLCAREALKVMMKHKSGSIINVASTSGITGTPGQTNYAASKGGMIAFTKSLAAEAAAYQIRANVVAPGFIETDMTKKMDKQVLSKYIEHIPLKRIGRPEEVAHLVSFLASSRASYITGKVYTVDGGMVNG</sequence>
<keyword evidence="6 11" id="KW-0560">Oxidoreductase</keyword>
<keyword evidence="11" id="KW-0443">Lipid metabolism</keyword>
<evidence type="ECO:0000256" key="6">
    <source>
        <dbReference type="ARBA" id="ARBA00023002"/>
    </source>
</evidence>
<evidence type="ECO:0000256" key="2">
    <source>
        <dbReference type="ARBA" id="ARBA00006484"/>
    </source>
</evidence>
<dbReference type="SMART" id="SM00822">
    <property type="entry name" value="PKS_KR"/>
    <property type="match status" value="1"/>
</dbReference>
<feature type="binding site" evidence="10">
    <location>
        <begin position="157"/>
        <end position="161"/>
    </location>
    <ligand>
        <name>NADP(+)</name>
        <dbReference type="ChEBI" id="CHEBI:58349"/>
    </ligand>
</feature>
<evidence type="ECO:0000256" key="1">
    <source>
        <dbReference type="ARBA" id="ARBA00005194"/>
    </source>
</evidence>
<feature type="binding site" evidence="10">
    <location>
        <begin position="65"/>
        <end position="66"/>
    </location>
    <ligand>
        <name>NADP(+)</name>
        <dbReference type="ChEBI" id="CHEBI:58349"/>
    </ligand>
</feature>
<comment type="caution">
    <text evidence="13">The sequence shown here is derived from an EMBL/GenBank/DDBJ whole genome shotgun (WGS) entry which is preliminary data.</text>
</comment>
<organism evidence="13 14">
    <name type="scientific">Paenibacillus agilis</name>
    <dbReference type="NCBI Taxonomy" id="3020863"/>
    <lineage>
        <taxon>Bacteria</taxon>
        <taxon>Bacillati</taxon>
        <taxon>Bacillota</taxon>
        <taxon>Bacilli</taxon>
        <taxon>Bacillales</taxon>
        <taxon>Paenibacillaceae</taxon>
        <taxon>Paenibacillus</taxon>
    </lineage>
</organism>
<dbReference type="CDD" id="cd05333">
    <property type="entry name" value="BKR_SDR_c"/>
    <property type="match status" value="1"/>
</dbReference>
<dbReference type="InterPro" id="IPR036291">
    <property type="entry name" value="NAD(P)-bd_dom_sf"/>
</dbReference>
<dbReference type="Proteomes" id="UP000318102">
    <property type="component" value="Unassembled WGS sequence"/>
</dbReference>
<name>A0A559IPE8_9BACL</name>
<dbReference type="AlphaFoldDB" id="A0A559IPE8"/>
<evidence type="ECO:0000259" key="12">
    <source>
        <dbReference type="SMART" id="SM00822"/>
    </source>
</evidence>
<feature type="active site" description="Proton acceptor" evidence="9">
    <location>
        <position position="157"/>
    </location>
</feature>
<comment type="pathway">
    <text evidence="1 11">Lipid metabolism; fatty acid biosynthesis.</text>
</comment>
<evidence type="ECO:0000313" key="13">
    <source>
        <dbReference type="EMBL" id="TVX89524.1"/>
    </source>
</evidence>
<reference evidence="13 14" key="1">
    <citation type="submission" date="2019-07" db="EMBL/GenBank/DDBJ databases">
        <authorList>
            <person name="Kim J."/>
        </authorList>
    </citation>
    <scope>NUCLEOTIDE SEQUENCE [LARGE SCALE GENOMIC DNA]</scope>
    <source>
        <strain evidence="13 14">N4</strain>
    </source>
</reference>
<dbReference type="PRINTS" id="PR00081">
    <property type="entry name" value="GDHRDH"/>
</dbReference>
<dbReference type="UniPathway" id="UPA00094"/>
<dbReference type="RefSeq" id="WP_144992102.1">
    <property type="nucleotide sequence ID" value="NZ_VNJK01000002.1"/>
</dbReference>
<dbReference type="NCBIfam" id="TIGR01830">
    <property type="entry name" value="3oxo_ACP_reduc"/>
    <property type="match status" value="1"/>
</dbReference>
<dbReference type="FunFam" id="3.40.50.720:FF:000115">
    <property type="entry name" value="3-oxoacyl-[acyl-carrier-protein] reductase FabG"/>
    <property type="match status" value="1"/>
</dbReference>
<dbReference type="InterPro" id="IPR011284">
    <property type="entry name" value="3oxo_ACP_reduc"/>
</dbReference>
<proteinExistence type="inferred from homology"/>
<feature type="domain" description="Ketoreductase" evidence="12">
    <location>
        <begin position="8"/>
        <end position="192"/>
    </location>
</feature>
<feature type="binding site" evidence="10">
    <location>
        <position position="92"/>
    </location>
    <ligand>
        <name>NADP(+)</name>
        <dbReference type="ChEBI" id="CHEBI:58349"/>
    </ligand>
</feature>
<dbReference type="GO" id="GO:0004316">
    <property type="term" value="F:3-oxoacyl-[acyl-carrier-protein] reductase (NADPH) activity"/>
    <property type="evidence" value="ECO:0007669"/>
    <property type="project" value="UniProtKB-UniRule"/>
</dbReference>
<keyword evidence="7 11" id="KW-0275">Fatty acid biosynthesis</keyword>
<dbReference type="PRINTS" id="PR00080">
    <property type="entry name" value="SDRFAMILY"/>
</dbReference>
<evidence type="ECO:0000256" key="11">
    <source>
        <dbReference type="RuleBase" id="RU366074"/>
    </source>
</evidence>
<dbReference type="InterPro" id="IPR057326">
    <property type="entry name" value="KR_dom"/>
</dbReference>
<comment type="similarity">
    <text evidence="2 11">Belongs to the short-chain dehydrogenases/reductases (SDR) family.</text>
</comment>
<keyword evidence="5 10" id="KW-0521">NADP</keyword>
<evidence type="ECO:0000256" key="10">
    <source>
        <dbReference type="PIRSR" id="PIRSR611284-2"/>
    </source>
</evidence>
<dbReference type="SUPFAM" id="SSF51735">
    <property type="entry name" value="NAD(P)-binding Rossmann-fold domains"/>
    <property type="match status" value="1"/>
</dbReference>
<evidence type="ECO:0000256" key="9">
    <source>
        <dbReference type="PIRSR" id="PIRSR611284-1"/>
    </source>
</evidence>
<dbReference type="GO" id="GO:0006633">
    <property type="term" value="P:fatty acid biosynthetic process"/>
    <property type="evidence" value="ECO:0007669"/>
    <property type="project" value="UniProtKB-UniPathway"/>
</dbReference>
<dbReference type="Pfam" id="PF13561">
    <property type="entry name" value="adh_short_C2"/>
    <property type="match status" value="1"/>
</dbReference>
<feature type="binding site" evidence="10">
    <location>
        <position position="190"/>
    </location>
    <ligand>
        <name>NADP(+)</name>
        <dbReference type="ChEBI" id="CHEBI:58349"/>
    </ligand>
</feature>
<evidence type="ECO:0000256" key="3">
    <source>
        <dbReference type="ARBA" id="ARBA00012948"/>
    </source>
</evidence>
<evidence type="ECO:0000256" key="7">
    <source>
        <dbReference type="ARBA" id="ARBA00023160"/>
    </source>
</evidence>
<dbReference type="OrthoDB" id="9805904at2"/>
<dbReference type="GO" id="GO:0051287">
    <property type="term" value="F:NAD binding"/>
    <property type="evidence" value="ECO:0007669"/>
    <property type="project" value="UniProtKB-UniRule"/>
</dbReference>
<comment type="subunit">
    <text evidence="11">Homotetramer.</text>
</comment>
<dbReference type="InterPro" id="IPR002347">
    <property type="entry name" value="SDR_fam"/>
</dbReference>
<keyword evidence="11" id="KW-0444">Lipid biosynthesis</keyword>
<gene>
    <name evidence="13" type="primary">fabG</name>
    <name evidence="13" type="ORF">FPZ44_17245</name>
</gene>
<comment type="catalytic activity">
    <reaction evidence="8 11">
        <text>a (3R)-hydroxyacyl-[ACP] + NADP(+) = a 3-oxoacyl-[ACP] + NADPH + H(+)</text>
        <dbReference type="Rhea" id="RHEA:17397"/>
        <dbReference type="Rhea" id="RHEA-COMP:9916"/>
        <dbReference type="Rhea" id="RHEA-COMP:9945"/>
        <dbReference type="ChEBI" id="CHEBI:15378"/>
        <dbReference type="ChEBI" id="CHEBI:57783"/>
        <dbReference type="ChEBI" id="CHEBI:58349"/>
        <dbReference type="ChEBI" id="CHEBI:78776"/>
        <dbReference type="ChEBI" id="CHEBI:78827"/>
        <dbReference type="EC" id="1.1.1.100"/>
    </reaction>
</comment>